<reference evidence="3" key="1">
    <citation type="submission" date="2023-01" db="EMBL/GenBank/DDBJ databases">
        <authorList>
            <person name="Piombo E."/>
        </authorList>
    </citation>
    <scope>NUCLEOTIDE SEQUENCE</scope>
</reference>
<dbReference type="GO" id="GO:0000976">
    <property type="term" value="F:transcription cis-regulatory region binding"/>
    <property type="evidence" value="ECO:0007669"/>
    <property type="project" value="TreeGrafter"/>
</dbReference>
<keyword evidence="2" id="KW-0539">Nucleus</keyword>
<protein>
    <submittedName>
        <fullName evidence="3">Uncharacterized protein</fullName>
    </submittedName>
</protein>
<dbReference type="GO" id="GO:0045944">
    <property type="term" value="P:positive regulation of transcription by RNA polymerase II"/>
    <property type="evidence" value="ECO:0007669"/>
    <property type="project" value="TreeGrafter"/>
</dbReference>
<name>A0AA35QB37_9HYPO</name>
<proteinExistence type="predicted"/>
<evidence type="ECO:0000256" key="1">
    <source>
        <dbReference type="ARBA" id="ARBA00004123"/>
    </source>
</evidence>
<evidence type="ECO:0000256" key="2">
    <source>
        <dbReference type="ARBA" id="ARBA00023242"/>
    </source>
</evidence>
<evidence type="ECO:0000313" key="4">
    <source>
        <dbReference type="Proteomes" id="UP001160390"/>
    </source>
</evidence>
<sequence>MDLSWGRLDWHNVLANSIARPPSSFIPHRSTDGQQSVVLRVFSNVLNDSSRQWIHATSATDGIDLLHVTDQRHESILSTAELYRLAALLYLQRVVPLEGDKDRRETYLERALAILSDAKRVSSPWPCFIIACKVKMEDQRSQILDILDTMETTRKIGNVHITRVIIETIWKQKDLRGPSEPFGWWSCPDFGLSIPWFA</sequence>
<dbReference type="Pfam" id="PF11951">
    <property type="entry name" value="Fungal_trans_2"/>
    <property type="match status" value="1"/>
</dbReference>
<dbReference type="EMBL" id="CABFNP030001299">
    <property type="protein sequence ID" value="CAI6098748.1"/>
    <property type="molecule type" value="Genomic_DNA"/>
</dbReference>
<dbReference type="Proteomes" id="UP001160390">
    <property type="component" value="Unassembled WGS sequence"/>
</dbReference>
<dbReference type="PANTHER" id="PTHR37534:SF49">
    <property type="entry name" value="LYSINE BIOSYNTHESIS REGULATORY PROTEIN LYS14"/>
    <property type="match status" value="1"/>
</dbReference>
<dbReference type="GO" id="GO:0005634">
    <property type="term" value="C:nucleus"/>
    <property type="evidence" value="ECO:0007669"/>
    <property type="project" value="UniProtKB-SubCell"/>
</dbReference>
<keyword evidence="4" id="KW-1185">Reference proteome</keyword>
<comment type="caution">
    <text evidence="3">The sequence shown here is derived from an EMBL/GenBank/DDBJ whole genome shotgun (WGS) entry which is preliminary data.</text>
</comment>
<gene>
    <name evidence="3" type="ORF">CCHLO57077_00002754</name>
</gene>
<accession>A0AA35QB37</accession>
<comment type="subcellular location">
    <subcellularLocation>
        <location evidence="1">Nucleus</location>
    </subcellularLocation>
</comment>
<dbReference type="GO" id="GO:0003700">
    <property type="term" value="F:DNA-binding transcription factor activity"/>
    <property type="evidence" value="ECO:0007669"/>
    <property type="project" value="TreeGrafter"/>
</dbReference>
<evidence type="ECO:0000313" key="3">
    <source>
        <dbReference type="EMBL" id="CAI6098748.1"/>
    </source>
</evidence>
<dbReference type="AlphaFoldDB" id="A0AA35QB37"/>
<dbReference type="PANTHER" id="PTHR37534">
    <property type="entry name" value="TRANSCRIPTIONAL ACTIVATOR PROTEIN UGA3"/>
    <property type="match status" value="1"/>
</dbReference>
<organism evidence="3 4">
    <name type="scientific">Clonostachys chloroleuca</name>
    <dbReference type="NCBI Taxonomy" id="1926264"/>
    <lineage>
        <taxon>Eukaryota</taxon>
        <taxon>Fungi</taxon>
        <taxon>Dikarya</taxon>
        <taxon>Ascomycota</taxon>
        <taxon>Pezizomycotina</taxon>
        <taxon>Sordariomycetes</taxon>
        <taxon>Hypocreomycetidae</taxon>
        <taxon>Hypocreales</taxon>
        <taxon>Bionectriaceae</taxon>
        <taxon>Clonostachys</taxon>
    </lineage>
</organism>
<dbReference type="InterPro" id="IPR021858">
    <property type="entry name" value="Fun_TF"/>
</dbReference>